<sequence>MVSTGMSVRTPAALASTGTSSTRAATTEAATTGTATTGTARTGTATTGTARPRAGASGPEAAALTAAAAHGLERYAARLAELVAVDSGSADVAGVNRVAGLVAGYARDAGMRLEPVRLGDGRAALVARRGGAGRRKILLTGHMDTVFPAGTAAERPLRVDGDRAYGPGVCAGKGGLLVGLAAVEALILLGAERYGEVTLVCSPDEETGSPLGRAVLRREAHGAAAALCLRCARPDGAVVAARKGGADVEIVLRGRAAHAGADAERGADAALAAARLTVALQELDRGRPGVRVHVGVLRAGTAPGVVAESARLVVDVRADRVADFDAVLGDIRRLARGHGVAGVTAEVIQHAPVPPWEGGPRTAALVETARRVGLELGLHVRAGVAAGGSGANIVAASGAAVLDGLGPVGGAHHSPGEWLDLASVVPRTALLAGLIDRIAENGCTGLGGVGGGRAI</sequence>
<keyword evidence="2" id="KW-0479">Metal-binding</keyword>
<dbReference type="InterPro" id="IPR017150">
    <property type="entry name" value="Pept_M20_glutamate_carboxypep"/>
</dbReference>
<evidence type="ECO:0000256" key="5">
    <source>
        <dbReference type="SAM" id="MobiDB-lite"/>
    </source>
</evidence>
<dbReference type="PIRSF" id="PIRSF037238">
    <property type="entry name" value="Carboxypeptidase_G2"/>
    <property type="match status" value="1"/>
</dbReference>
<keyword evidence="4" id="KW-0862">Zinc</keyword>
<proteinExistence type="predicted"/>
<dbReference type="SUPFAM" id="SSF53187">
    <property type="entry name" value="Zn-dependent exopeptidases"/>
    <property type="match status" value="1"/>
</dbReference>
<dbReference type="PROSITE" id="PS00758">
    <property type="entry name" value="ARGE_DAPE_CPG2_1"/>
    <property type="match status" value="1"/>
</dbReference>
<accession>A0ABP7WVR5</accession>
<evidence type="ECO:0000256" key="1">
    <source>
        <dbReference type="ARBA" id="ARBA00001947"/>
    </source>
</evidence>
<evidence type="ECO:0000259" key="6">
    <source>
        <dbReference type="Pfam" id="PF07687"/>
    </source>
</evidence>
<feature type="domain" description="Peptidase M20 dimerisation" evidence="6">
    <location>
        <begin position="241"/>
        <end position="339"/>
    </location>
</feature>
<dbReference type="Pfam" id="PF01546">
    <property type="entry name" value="Peptidase_M20"/>
    <property type="match status" value="1"/>
</dbReference>
<dbReference type="InterPro" id="IPR036264">
    <property type="entry name" value="Bact_exopeptidase_dim_dom"/>
</dbReference>
<dbReference type="Gene3D" id="3.40.630.10">
    <property type="entry name" value="Zn peptidases"/>
    <property type="match status" value="1"/>
</dbReference>
<evidence type="ECO:0000313" key="8">
    <source>
        <dbReference type="Proteomes" id="UP001500683"/>
    </source>
</evidence>
<dbReference type="InterPro" id="IPR011650">
    <property type="entry name" value="Peptidase_M20_dimer"/>
</dbReference>
<dbReference type="InterPro" id="IPR002933">
    <property type="entry name" value="Peptidase_M20"/>
</dbReference>
<feature type="compositionally biased region" description="Low complexity" evidence="5">
    <location>
        <begin position="10"/>
        <end position="59"/>
    </location>
</feature>
<dbReference type="InterPro" id="IPR001261">
    <property type="entry name" value="ArgE/DapE_CS"/>
</dbReference>
<dbReference type="Pfam" id="PF07687">
    <property type="entry name" value="M20_dimer"/>
    <property type="match status" value="1"/>
</dbReference>
<comment type="cofactor">
    <cofactor evidence="1">
        <name>Zn(2+)</name>
        <dbReference type="ChEBI" id="CHEBI:29105"/>
    </cofactor>
</comment>
<dbReference type="PANTHER" id="PTHR43808:SF9">
    <property type="entry name" value="BLL0789 PROTEIN"/>
    <property type="match status" value="1"/>
</dbReference>
<evidence type="ECO:0000256" key="3">
    <source>
        <dbReference type="ARBA" id="ARBA00022801"/>
    </source>
</evidence>
<evidence type="ECO:0000313" key="7">
    <source>
        <dbReference type="EMBL" id="GAA4098067.1"/>
    </source>
</evidence>
<feature type="region of interest" description="Disordered" evidence="5">
    <location>
        <begin position="1"/>
        <end position="59"/>
    </location>
</feature>
<evidence type="ECO:0000256" key="4">
    <source>
        <dbReference type="ARBA" id="ARBA00022833"/>
    </source>
</evidence>
<comment type="caution">
    <text evidence="7">The sequence shown here is derived from an EMBL/GenBank/DDBJ whole genome shotgun (WGS) entry which is preliminary data.</text>
</comment>
<dbReference type="Proteomes" id="UP001500683">
    <property type="component" value="Unassembled WGS sequence"/>
</dbReference>
<evidence type="ECO:0000256" key="2">
    <source>
        <dbReference type="ARBA" id="ARBA00022723"/>
    </source>
</evidence>
<organism evidence="7 8">
    <name type="scientific">Actinomadura miaoliensis</name>
    <dbReference type="NCBI Taxonomy" id="430685"/>
    <lineage>
        <taxon>Bacteria</taxon>
        <taxon>Bacillati</taxon>
        <taxon>Actinomycetota</taxon>
        <taxon>Actinomycetes</taxon>
        <taxon>Streptosporangiales</taxon>
        <taxon>Thermomonosporaceae</taxon>
        <taxon>Actinomadura</taxon>
    </lineage>
</organism>
<keyword evidence="3" id="KW-0378">Hydrolase</keyword>
<keyword evidence="8" id="KW-1185">Reference proteome</keyword>
<dbReference type="Gene3D" id="3.30.70.360">
    <property type="match status" value="1"/>
</dbReference>
<dbReference type="SUPFAM" id="SSF55031">
    <property type="entry name" value="Bacterial exopeptidase dimerisation domain"/>
    <property type="match status" value="1"/>
</dbReference>
<dbReference type="InterPro" id="IPR050072">
    <property type="entry name" value="Peptidase_M20A"/>
</dbReference>
<name>A0ABP7WVR5_9ACTN</name>
<dbReference type="PANTHER" id="PTHR43808">
    <property type="entry name" value="ACETYLORNITHINE DEACETYLASE"/>
    <property type="match status" value="1"/>
</dbReference>
<gene>
    <name evidence="7" type="ORF">GCM10022214_73030</name>
</gene>
<protein>
    <submittedName>
        <fullName evidence="7">M20 family metallopeptidase</fullName>
    </submittedName>
</protein>
<reference evidence="8" key="1">
    <citation type="journal article" date="2019" name="Int. J. Syst. Evol. Microbiol.">
        <title>The Global Catalogue of Microorganisms (GCM) 10K type strain sequencing project: providing services to taxonomists for standard genome sequencing and annotation.</title>
        <authorList>
            <consortium name="The Broad Institute Genomics Platform"/>
            <consortium name="The Broad Institute Genome Sequencing Center for Infectious Disease"/>
            <person name="Wu L."/>
            <person name="Ma J."/>
        </authorList>
    </citation>
    <scope>NUCLEOTIDE SEQUENCE [LARGE SCALE GENOMIC DNA]</scope>
    <source>
        <strain evidence="8">JCM 16702</strain>
    </source>
</reference>
<dbReference type="EMBL" id="BAAAZG010000057">
    <property type="protein sequence ID" value="GAA4098067.1"/>
    <property type="molecule type" value="Genomic_DNA"/>
</dbReference>